<sequence length="129" mass="14020">MNDSSLKTYGFEYKYEGSSFVFHIVASSAEEAKKRALAMASAQFIGELHSADEENGAKKPAGAGVEDVMLDNELLFELRSQSGEVWKLYLNGVVEGFPLGTVVENRAFPLWCALAGEIRKQAAITIGAQ</sequence>
<dbReference type="EMBL" id="RDQO01000001">
    <property type="protein sequence ID" value="RMX08524.1"/>
    <property type="molecule type" value="Genomic_DNA"/>
</dbReference>
<dbReference type="Proteomes" id="UP000278006">
    <property type="component" value="Unassembled WGS sequence"/>
</dbReference>
<gene>
    <name evidence="1" type="ORF">D8I35_05460</name>
</gene>
<accession>A0A3M6QZS6</accession>
<dbReference type="AlphaFoldDB" id="A0A3M6QZS6"/>
<name>A0A3M6QZS6_9BURK</name>
<reference evidence="1 2" key="1">
    <citation type="submission" date="2018-10" db="EMBL/GenBank/DDBJ databases">
        <title>Draft genome of Cortibacter populi DSM10536.</title>
        <authorList>
            <person name="Bernier A.-M."/>
            <person name="Bernard K."/>
        </authorList>
    </citation>
    <scope>NUCLEOTIDE SEQUENCE [LARGE SCALE GENOMIC DNA]</scope>
    <source>
        <strain evidence="1 2">DSM 105136</strain>
    </source>
</reference>
<comment type="caution">
    <text evidence="1">The sequence shown here is derived from an EMBL/GenBank/DDBJ whole genome shotgun (WGS) entry which is preliminary data.</text>
</comment>
<dbReference type="OrthoDB" id="10000551at2"/>
<protein>
    <submittedName>
        <fullName evidence="1">Uncharacterized protein</fullName>
    </submittedName>
</protein>
<evidence type="ECO:0000313" key="1">
    <source>
        <dbReference type="EMBL" id="RMX08524.1"/>
    </source>
</evidence>
<dbReference type="RefSeq" id="WP_122226649.1">
    <property type="nucleotide sequence ID" value="NZ_RDQO01000001.1"/>
</dbReference>
<organism evidence="1 2">
    <name type="scientific">Corticibacter populi</name>
    <dbReference type="NCBI Taxonomy" id="1550736"/>
    <lineage>
        <taxon>Bacteria</taxon>
        <taxon>Pseudomonadati</taxon>
        <taxon>Pseudomonadota</taxon>
        <taxon>Betaproteobacteria</taxon>
        <taxon>Burkholderiales</taxon>
        <taxon>Comamonadaceae</taxon>
        <taxon>Corticibacter</taxon>
    </lineage>
</organism>
<evidence type="ECO:0000313" key="2">
    <source>
        <dbReference type="Proteomes" id="UP000278006"/>
    </source>
</evidence>
<proteinExistence type="predicted"/>
<keyword evidence="2" id="KW-1185">Reference proteome</keyword>